<reference evidence="2" key="1">
    <citation type="journal article" date="2020" name="Stud. Mycol.">
        <title>101 Dothideomycetes genomes: a test case for predicting lifestyles and emergence of pathogens.</title>
        <authorList>
            <person name="Haridas S."/>
            <person name="Albert R."/>
            <person name="Binder M."/>
            <person name="Bloem J."/>
            <person name="Labutti K."/>
            <person name="Salamov A."/>
            <person name="Andreopoulos B."/>
            <person name="Baker S."/>
            <person name="Barry K."/>
            <person name="Bills G."/>
            <person name="Bluhm B."/>
            <person name="Cannon C."/>
            <person name="Castanera R."/>
            <person name="Culley D."/>
            <person name="Daum C."/>
            <person name="Ezra D."/>
            <person name="Gonzalez J."/>
            <person name="Henrissat B."/>
            <person name="Kuo A."/>
            <person name="Liang C."/>
            <person name="Lipzen A."/>
            <person name="Lutzoni F."/>
            <person name="Magnuson J."/>
            <person name="Mondo S."/>
            <person name="Nolan M."/>
            <person name="Ohm R."/>
            <person name="Pangilinan J."/>
            <person name="Park H.-J."/>
            <person name="Ramirez L."/>
            <person name="Alfaro M."/>
            <person name="Sun H."/>
            <person name="Tritt A."/>
            <person name="Yoshinaga Y."/>
            <person name="Zwiers L.-H."/>
            <person name="Turgeon B."/>
            <person name="Goodwin S."/>
            <person name="Spatafora J."/>
            <person name="Crous P."/>
            <person name="Grigoriev I."/>
        </authorList>
    </citation>
    <scope>NUCLEOTIDE SEQUENCE</scope>
    <source>
        <strain evidence="2">HMLAC05119</strain>
    </source>
</reference>
<dbReference type="EMBL" id="ML979137">
    <property type="protein sequence ID" value="KAF1914839.1"/>
    <property type="molecule type" value="Genomic_DNA"/>
</dbReference>
<sequence>MKPQHYLLWSTLSAIAYAGPARRDCGVTKTFEAFNLCGDSYGGTYIECAAGVLDIPTFTMPSCFLTPEETAPVEPVWETDVPLITPAPDLLDNNDTAGCRAQWVCVDAIASCGDEGKRYGSCFNTCTDKGVLSTPPCTVQAQAKPTNAPWSNHTHHEKEEKAPDRETKPQCIAKPFLCAPAGW</sequence>
<gene>
    <name evidence="2" type="ORF">BDU57DRAFT_531252</name>
</gene>
<protein>
    <submittedName>
        <fullName evidence="2">Uncharacterized protein</fullName>
    </submittedName>
</protein>
<accession>A0A6A5QHF3</accession>
<evidence type="ECO:0000313" key="3">
    <source>
        <dbReference type="Proteomes" id="UP000800096"/>
    </source>
</evidence>
<feature type="compositionally biased region" description="Polar residues" evidence="1">
    <location>
        <begin position="142"/>
        <end position="152"/>
    </location>
</feature>
<dbReference type="AlphaFoldDB" id="A0A6A5QHF3"/>
<organism evidence="2 3">
    <name type="scientific">Ampelomyces quisqualis</name>
    <name type="common">Powdery mildew agent</name>
    <dbReference type="NCBI Taxonomy" id="50730"/>
    <lineage>
        <taxon>Eukaryota</taxon>
        <taxon>Fungi</taxon>
        <taxon>Dikarya</taxon>
        <taxon>Ascomycota</taxon>
        <taxon>Pezizomycotina</taxon>
        <taxon>Dothideomycetes</taxon>
        <taxon>Pleosporomycetidae</taxon>
        <taxon>Pleosporales</taxon>
        <taxon>Pleosporineae</taxon>
        <taxon>Phaeosphaeriaceae</taxon>
        <taxon>Ampelomyces</taxon>
    </lineage>
</organism>
<evidence type="ECO:0000313" key="2">
    <source>
        <dbReference type="EMBL" id="KAF1914839.1"/>
    </source>
</evidence>
<feature type="compositionally biased region" description="Basic and acidic residues" evidence="1">
    <location>
        <begin position="154"/>
        <end position="167"/>
    </location>
</feature>
<proteinExistence type="predicted"/>
<keyword evidence="3" id="KW-1185">Reference proteome</keyword>
<feature type="region of interest" description="Disordered" evidence="1">
    <location>
        <begin position="142"/>
        <end position="167"/>
    </location>
</feature>
<dbReference type="Proteomes" id="UP000800096">
    <property type="component" value="Unassembled WGS sequence"/>
</dbReference>
<dbReference type="OrthoDB" id="3924764at2759"/>
<evidence type="ECO:0000256" key="1">
    <source>
        <dbReference type="SAM" id="MobiDB-lite"/>
    </source>
</evidence>
<name>A0A6A5QHF3_AMPQU</name>